<evidence type="ECO:0000313" key="7">
    <source>
        <dbReference type="EMBL" id="HCO70221.1"/>
    </source>
</evidence>
<evidence type="ECO:0000313" key="8">
    <source>
        <dbReference type="EMBL" id="KUK68273.1"/>
    </source>
</evidence>
<dbReference type="GO" id="GO:0016149">
    <property type="term" value="F:translation release factor activity, codon specific"/>
    <property type="evidence" value="ECO:0007669"/>
    <property type="project" value="UniProtKB-UniRule"/>
</dbReference>
<dbReference type="PROSITE" id="PS00745">
    <property type="entry name" value="RF_PROK_I"/>
    <property type="match status" value="1"/>
</dbReference>
<evidence type="ECO:0000313" key="10">
    <source>
        <dbReference type="Proteomes" id="UP000054260"/>
    </source>
</evidence>
<evidence type="ECO:0000256" key="3">
    <source>
        <dbReference type="ARBA" id="ARBA00022917"/>
    </source>
</evidence>
<feature type="modified residue" description="N5-methylglutamine" evidence="4">
    <location>
        <position position="249"/>
    </location>
</feature>
<evidence type="ECO:0000259" key="6">
    <source>
        <dbReference type="PROSITE" id="PS00745"/>
    </source>
</evidence>
<reference evidence="8" key="1">
    <citation type="journal article" date="2015" name="MBio">
        <title>Genome-resolved metagenomic analysis reveals roles for candidate phyla and other microbial community members in biogeochemical transformations in oil reservoirs.</title>
        <authorList>
            <person name="Hu P."/>
            <person name="Tom L."/>
            <person name="Singh A."/>
            <person name="Thomas B.C."/>
            <person name="Baker B.J."/>
            <person name="Piceno Y.M."/>
            <person name="Andersen G.L."/>
            <person name="Banfield J.F."/>
        </authorList>
    </citation>
    <scope>NUCLEOTIDE SEQUENCE [LARGE SCALE GENOMIC DNA]</scope>
    <source>
        <strain evidence="8">46_47</strain>
        <strain evidence="9">46_70</strain>
    </source>
</reference>
<comment type="subcellular location">
    <subcellularLocation>
        <location evidence="4">Cytoplasm</location>
    </subcellularLocation>
</comment>
<evidence type="ECO:0000256" key="5">
    <source>
        <dbReference type="NCBIfam" id="TIGR00020"/>
    </source>
</evidence>
<comment type="similarity">
    <text evidence="1 4">Belongs to the prokaryotic/mitochondrial release factor family.</text>
</comment>
<dbReference type="Proteomes" id="UP000054260">
    <property type="component" value="Unassembled WGS sequence"/>
</dbReference>
<comment type="function">
    <text evidence="4">Peptide chain release factor 2 directs the termination of translation in response to the peptide chain termination codons UGA and UAA.</text>
</comment>
<evidence type="ECO:0000313" key="9">
    <source>
        <dbReference type="EMBL" id="KUK91004.1"/>
    </source>
</evidence>
<dbReference type="SMART" id="SM00937">
    <property type="entry name" value="PCRF"/>
    <property type="match status" value="1"/>
</dbReference>
<name>A0A101H0U3_9BACT</name>
<dbReference type="PANTHER" id="PTHR43116:SF3">
    <property type="entry name" value="CLASS I PEPTIDE CHAIN RELEASE FACTOR"/>
    <property type="match status" value="1"/>
</dbReference>
<keyword evidence="4" id="KW-0963">Cytoplasm</keyword>
<dbReference type="InterPro" id="IPR004374">
    <property type="entry name" value="PrfB"/>
</dbReference>
<dbReference type="SUPFAM" id="SSF75620">
    <property type="entry name" value="Release factor"/>
    <property type="match status" value="1"/>
</dbReference>
<dbReference type="HAMAP" id="MF_00094">
    <property type="entry name" value="Rel_fac_2"/>
    <property type="match status" value="1"/>
</dbReference>
<dbReference type="InterPro" id="IPR045853">
    <property type="entry name" value="Pep_chain_release_fac_I_sf"/>
</dbReference>
<protein>
    <recommendedName>
        <fullName evidence="4 5">Peptide chain release factor 2</fullName>
        <shortName evidence="4">RF-2</shortName>
    </recommendedName>
</protein>
<feature type="domain" description="Prokaryotic-type class I peptide chain release factors" evidence="6">
    <location>
        <begin position="242"/>
        <end position="258"/>
    </location>
</feature>
<dbReference type="InterPro" id="IPR000352">
    <property type="entry name" value="Pep_chain_release_fac_I"/>
</dbReference>
<accession>A0A101H0U3</accession>
<dbReference type="FunFam" id="3.30.160.20:FF:000010">
    <property type="entry name" value="Peptide chain release factor 2"/>
    <property type="match status" value="1"/>
</dbReference>
<dbReference type="Gene3D" id="1.20.58.410">
    <property type="entry name" value="Release factor"/>
    <property type="match status" value="1"/>
</dbReference>
<dbReference type="GO" id="GO:0005737">
    <property type="term" value="C:cytoplasm"/>
    <property type="evidence" value="ECO:0007669"/>
    <property type="project" value="UniProtKB-SubCell"/>
</dbReference>
<evidence type="ECO:0000313" key="11">
    <source>
        <dbReference type="Proteomes" id="UP000055014"/>
    </source>
</evidence>
<dbReference type="EMBL" id="LGGW01000012">
    <property type="protein sequence ID" value="KUK91004.1"/>
    <property type="molecule type" value="Genomic_DNA"/>
</dbReference>
<dbReference type="Pfam" id="PF00472">
    <property type="entry name" value="RF-1"/>
    <property type="match status" value="1"/>
</dbReference>
<comment type="caution">
    <text evidence="8">The sequence shown here is derived from an EMBL/GenBank/DDBJ whole genome shotgun (WGS) entry which is preliminary data.</text>
</comment>
<dbReference type="Proteomes" id="UP000055014">
    <property type="component" value="Unassembled WGS sequence"/>
</dbReference>
<evidence type="ECO:0000256" key="4">
    <source>
        <dbReference type="HAMAP-Rule" id="MF_00094"/>
    </source>
</evidence>
<sequence length="370" mass="42462">MISYETNLRIQELREKFESIRETLDLEKIDEKLKEIEKRMSDPSIWSDQREASKLGIEAQSLRGTLGLLRDVEEEFESIDIAVELSGEDESYVRHVEELVKSAEKKVREFELTILLSGEYDNNNCFMSIHPGAGGTESQDWASMLMRMYMRWAEANRFKITIVDELPGDEAGIKSVTLNFSGPYAYGKLKFEAGVHRLVRISPFDANHRRHTSFASISVFPEMDEVPEIEIKPEDLKVDTYRSGGAGGQHVNKTDSAVRITHLPSGIVVACQTERSQHQNKANAMKMLYAKLFEIEIEKKRNEKLRLMGDQKDISWGNQIRSYVFQPYTMVKDHRTDAETGDIQSVMNGEIDEFIEKELLFFSSIEKSIE</sequence>
<dbReference type="Proteomes" id="UP000264215">
    <property type="component" value="Unassembled WGS sequence"/>
</dbReference>
<proteinExistence type="inferred from homology"/>
<dbReference type="Gene3D" id="3.30.70.1660">
    <property type="match status" value="1"/>
</dbReference>
<organism evidence="8 10">
    <name type="scientific">Mesotoga infera</name>
    <dbReference type="NCBI Taxonomy" id="1236046"/>
    <lineage>
        <taxon>Bacteria</taxon>
        <taxon>Thermotogati</taxon>
        <taxon>Thermotogota</taxon>
        <taxon>Thermotogae</taxon>
        <taxon>Kosmotogales</taxon>
        <taxon>Kosmotogaceae</taxon>
        <taxon>Mesotoga</taxon>
    </lineage>
</organism>
<dbReference type="EMBL" id="DQBS01000149">
    <property type="protein sequence ID" value="HCO70221.1"/>
    <property type="molecule type" value="Genomic_DNA"/>
</dbReference>
<dbReference type="Pfam" id="PF03462">
    <property type="entry name" value="PCRF"/>
    <property type="match status" value="1"/>
</dbReference>
<keyword evidence="2 4" id="KW-0488">Methylation</keyword>
<dbReference type="NCBIfam" id="TIGR00020">
    <property type="entry name" value="prfB"/>
    <property type="match status" value="1"/>
</dbReference>
<dbReference type="PATRIC" id="fig|1236046.5.peg.1230"/>
<dbReference type="InterPro" id="IPR005139">
    <property type="entry name" value="PCRF"/>
</dbReference>
<dbReference type="Gene3D" id="3.30.160.20">
    <property type="match status" value="1"/>
</dbReference>
<dbReference type="PANTHER" id="PTHR43116">
    <property type="entry name" value="PEPTIDE CHAIN RELEASE FACTOR 2"/>
    <property type="match status" value="1"/>
</dbReference>
<evidence type="ECO:0000256" key="2">
    <source>
        <dbReference type="ARBA" id="ARBA00022481"/>
    </source>
</evidence>
<dbReference type="AlphaFoldDB" id="A0A101H0U3"/>
<gene>
    <name evidence="4" type="primary">prfB</name>
    <name evidence="7" type="ORF">DIT26_06560</name>
    <name evidence="8" type="ORF">XD86_0282</name>
    <name evidence="9" type="ORF">XE02_0267</name>
</gene>
<reference evidence="10 11" key="2">
    <citation type="journal article" date="2015" name="MBio">
        <title>Genome-Resolved Metagenomic Analysis Reveals Roles for Candidate Phyla and Other Microbial Community Members in Biogeochemical Transformations in Oil Reservoirs.</title>
        <authorList>
            <person name="Hu P."/>
            <person name="Tom L."/>
            <person name="Singh A."/>
            <person name="Thomas B.C."/>
            <person name="Baker B.J."/>
            <person name="Piceno Y.M."/>
            <person name="Andersen G.L."/>
            <person name="Banfield J.F."/>
        </authorList>
    </citation>
    <scope>NUCLEOTIDE SEQUENCE [LARGE SCALE GENOMIC DNA]</scope>
</reference>
<reference evidence="7 12" key="3">
    <citation type="journal article" date="2018" name="Nat. Biotechnol.">
        <title>A standardized bacterial taxonomy based on genome phylogeny substantially revises the tree of life.</title>
        <authorList>
            <person name="Parks D.H."/>
            <person name="Chuvochina M."/>
            <person name="Waite D.W."/>
            <person name="Rinke C."/>
            <person name="Skarshewski A."/>
            <person name="Chaumeil P.A."/>
            <person name="Hugenholtz P."/>
        </authorList>
    </citation>
    <scope>NUCLEOTIDE SEQUENCE [LARGE SCALE GENOMIC DNA]</scope>
    <source>
        <strain evidence="7">UBA9905</strain>
    </source>
</reference>
<evidence type="ECO:0000313" key="12">
    <source>
        <dbReference type="Proteomes" id="UP000264215"/>
    </source>
</evidence>
<dbReference type="EMBL" id="LGGH01000024">
    <property type="protein sequence ID" value="KUK68273.1"/>
    <property type="molecule type" value="Genomic_DNA"/>
</dbReference>
<comment type="PTM">
    <text evidence="4">Methylated by PrmC. Methylation increases the termination efficiency of RF2.</text>
</comment>
<evidence type="ECO:0000256" key="1">
    <source>
        <dbReference type="ARBA" id="ARBA00010835"/>
    </source>
</evidence>
<keyword evidence="3 4" id="KW-0648">Protein biosynthesis</keyword>